<gene>
    <name evidence="1" type="ORF">H2198_007324</name>
</gene>
<reference evidence="1" key="1">
    <citation type="submission" date="2022-10" db="EMBL/GenBank/DDBJ databases">
        <title>Culturing micro-colonial fungi from biological soil crusts in the Mojave desert and describing Neophaeococcomyces mojavensis, and introducing the new genera and species Taxawa tesnikishii.</title>
        <authorList>
            <person name="Kurbessoian T."/>
            <person name="Stajich J.E."/>
        </authorList>
    </citation>
    <scope>NUCLEOTIDE SEQUENCE</scope>
    <source>
        <strain evidence="1">JES_112</strain>
    </source>
</reference>
<evidence type="ECO:0000313" key="2">
    <source>
        <dbReference type="Proteomes" id="UP001172386"/>
    </source>
</evidence>
<dbReference type="EMBL" id="JAPDRQ010000152">
    <property type="protein sequence ID" value="KAJ9653482.1"/>
    <property type="molecule type" value="Genomic_DNA"/>
</dbReference>
<organism evidence="1 2">
    <name type="scientific">Neophaeococcomyces mojaviensis</name>
    <dbReference type="NCBI Taxonomy" id="3383035"/>
    <lineage>
        <taxon>Eukaryota</taxon>
        <taxon>Fungi</taxon>
        <taxon>Dikarya</taxon>
        <taxon>Ascomycota</taxon>
        <taxon>Pezizomycotina</taxon>
        <taxon>Eurotiomycetes</taxon>
        <taxon>Chaetothyriomycetidae</taxon>
        <taxon>Chaetothyriales</taxon>
        <taxon>Chaetothyriales incertae sedis</taxon>
        <taxon>Neophaeococcomyces</taxon>
    </lineage>
</organism>
<proteinExistence type="predicted"/>
<dbReference type="Proteomes" id="UP001172386">
    <property type="component" value="Unassembled WGS sequence"/>
</dbReference>
<keyword evidence="2" id="KW-1185">Reference proteome</keyword>
<comment type="caution">
    <text evidence="1">The sequence shown here is derived from an EMBL/GenBank/DDBJ whole genome shotgun (WGS) entry which is preliminary data.</text>
</comment>
<evidence type="ECO:0000313" key="1">
    <source>
        <dbReference type="EMBL" id="KAJ9653482.1"/>
    </source>
</evidence>
<accession>A0ACC3A0C0</accession>
<name>A0ACC3A0C0_9EURO</name>
<protein>
    <submittedName>
        <fullName evidence="1">Uncharacterized protein</fullName>
    </submittedName>
</protein>
<sequence length="868" mass="97429">MAYGLSAAVSLIRISLCYFECIEYLRHQQKNMAPSVAQTARIFEDPDQGMPITSPKKKTHKRVPSVGEVLRGRRKENESPSKATSAIAYINHDSTPSPLGERHINSPPQPRKVPLKDESQSRPAMHKKTGSATSFKEFLLGRDKSSDAESKVKDEDKVCKPKKVKSSTNLASLLKKKSKRDLKSDENAETCTSPPSPNKASTPIWAQFATQPLESQDGIKQYPNAHMKNPARDTPPLTPQTYSDQHPPGQGQVHNYFDIEPELRMPQRPYLEKRGSRSSIFTEELNEKTPSERPTSMELGSPRPDISRQESAQSTTSMAEAPSPKKTEVRSKSRSRVFDAIAAFNMRYKQDSAPTDDVELRGRFDTQEVDSAFENVLGRYDIPQNLRDNMRNLKPEVKAGLVKGDRIGSGSSAGEATVSTRSMESERPSSKDKENDGRKSRSRSRPRSRVFSISKKSKDSAPAKWDESTRSRSKSRPKSADMSSRPVSAISNISTISIASLPTNDGTSTPGDFIHYLTEVQKPELVEVGKIHKLRILLRNESVQWTDVFVKKGGMDEIVQLLHRIMRIEWREEHEDNLLHETLLCLKALTTTNLAMQRLESMEKDLFPALLRMLFDPERKGPAEFSTRAVVISIIFAYLSATVQSSPSHHENRTRAVLALMRDASPEEDKQPLDFVSQMHISRPYRTWSKEVTNVTKEVFWIFLHHMNVVPVVHPDNDEAAFSRKYFPAARAPHPAAPYVGGVEWEATQYLATHLDLLNGLIVSLPTKEERNQLREELKQSGFEKVMGISLRTCKEKFYGGVHDGLRTWVAAAKADAWPAEDVRAGPPRETSSPKKSLKKKGADEAPPQLKLDVGVRVEAKPSEEGWL</sequence>